<feature type="domain" description="Protein kinase" evidence="8">
    <location>
        <begin position="163"/>
        <end position="455"/>
    </location>
</feature>
<dbReference type="PROSITE" id="PS50011">
    <property type="entry name" value="PROTEIN_KINASE_DOM"/>
    <property type="match status" value="1"/>
</dbReference>
<name>A0A9P7ZYT6_MORAP</name>
<dbReference type="InterPro" id="IPR011009">
    <property type="entry name" value="Kinase-like_dom_sf"/>
</dbReference>
<dbReference type="InterPro" id="IPR017441">
    <property type="entry name" value="Protein_kinase_ATP_BS"/>
</dbReference>
<feature type="region of interest" description="Disordered" evidence="7">
    <location>
        <begin position="1"/>
        <end position="141"/>
    </location>
</feature>
<dbReference type="AlphaFoldDB" id="A0A9P7ZYT6"/>
<feature type="compositionally biased region" description="Polar residues" evidence="7">
    <location>
        <begin position="46"/>
        <end position="56"/>
    </location>
</feature>
<comment type="caution">
    <text evidence="9">The sequence shown here is derived from an EMBL/GenBank/DDBJ whole genome shotgun (WGS) entry which is preliminary data.</text>
</comment>
<dbReference type="InterPro" id="IPR000719">
    <property type="entry name" value="Prot_kinase_dom"/>
</dbReference>
<dbReference type="Pfam" id="PF00069">
    <property type="entry name" value="Pkinase"/>
    <property type="match status" value="1"/>
</dbReference>
<dbReference type="Gene3D" id="1.10.510.10">
    <property type="entry name" value="Transferase(Phosphotransferase) domain 1"/>
    <property type="match status" value="1"/>
</dbReference>
<accession>A0A9P7ZYT6</accession>
<dbReference type="GO" id="GO:0005524">
    <property type="term" value="F:ATP binding"/>
    <property type="evidence" value="ECO:0007669"/>
    <property type="project" value="UniProtKB-UniRule"/>
</dbReference>
<feature type="region of interest" description="Disordered" evidence="7">
    <location>
        <begin position="508"/>
        <end position="529"/>
    </location>
</feature>
<keyword evidence="5 6" id="KW-0067">ATP-binding</keyword>
<feature type="binding site" evidence="6">
    <location>
        <position position="192"/>
    </location>
    <ligand>
        <name>ATP</name>
        <dbReference type="ChEBI" id="CHEBI:30616"/>
    </ligand>
</feature>
<dbReference type="SMART" id="SM00220">
    <property type="entry name" value="S_TKc"/>
    <property type="match status" value="1"/>
</dbReference>
<keyword evidence="1" id="KW-0723">Serine/threonine-protein kinase</keyword>
<dbReference type="PANTHER" id="PTHR43895:SF150">
    <property type="entry name" value="SERINE_THREONINE-PROTEIN KINASE STK11"/>
    <property type="match status" value="1"/>
</dbReference>
<dbReference type="FunFam" id="1.10.510.10:FF:000571">
    <property type="entry name" value="Maternal embryonic leucine zipper kinase"/>
    <property type="match status" value="1"/>
</dbReference>
<evidence type="ECO:0000313" key="9">
    <source>
        <dbReference type="EMBL" id="KAG9319680.1"/>
    </source>
</evidence>
<feature type="compositionally biased region" description="Basic and acidic residues" evidence="7">
    <location>
        <begin position="627"/>
        <end position="649"/>
    </location>
</feature>
<keyword evidence="2" id="KW-0808">Transferase</keyword>
<dbReference type="GO" id="GO:0004674">
    <property type="term" value="F:protein serine/threonine kinase activity"/>
    <property type="evidence" value="ECO:0007669"/>
    <property type="project" value="UniProtKB-KW"/>
</dbReference>
<feature type="region of interest" description="Disordered" evidence="7">
    <location>
        <begin position="208"/>
        <end position="233"/>
    </location>
</feature>
<evidence type="ECO:0000256" key="6">
    <source>
        <dbReference type="PROSITE-ProRule" id="PRU10141"/>
    </source>
</evidence>
<gene>
    <name evidence="9" type="ORF">KVV02_007782</name>
</gene>
<evidence type="ECO:0000256" key="1">
    <source>
        <dbReference type="ARBA" id="ARBA00022527"/>
    </source>
</evidence>
<keyword evidence="3 6" id="KW-0547">Nucleotide-binding</keyword>
<proteinExistence type="predicted"/>
<evidence type="ECO:0000256" key="7">
    <source>
        <dbReference type="SAM" id="MobiDB-lite"/>
    </source>
</evidence>
<evidence type="ECO:0000259" key="8">
    <source>
        <dbReference type="PROSITE" id="PS50011"/>
    </source>
</evidence>
<keyword evidence="4" id="KW-0418">Kinase</keyword>
<evidence type="ECO:0000313" key="10">
    <source>
        <dbReference type="Proteomes" id="UP000717515"/>
    </source>
</evidence>
<feature type="compositionally biased region" description="Low complexity" evidence="7">
    <location>
        <begin position="119"/>
        <end position="138"/>
    </location>
</feature>
<evidence type="ECO:0000256" key="4">
    <source>
        <dbReference type="ARBA" id="ARBA00022777"/>
    </source>
</evidence>
<dbReference type="GO" id="GO:0007165">
    <property type="term" value="P:signal transduction"/>
    <property type="evidence" value="ECO:0007669"/>
    <property type="project" value="TreeGrafter"/>
</dbReference>
<feature type="compositionally biased region" description="Low complexity" evidence="7">
    <location>
        <begin position="75"/>
        <end position="92"/>
    </location>
</feature>
<reference evidence="9" key="1">
    <citation type="submission" date="2021-07" db="EMBL/GenBank/DDBJ databases">
        <title>Draft genome of Mortierella alpina, strain LL118, isolated from an aspen leaf litter sample.</title>
        <authorList>
            <person name="Yang S."/>
            <person name="Vinatzer B.A."/>
        </authorList>
    </citation>
    <scope>NUCLEOTIDE SEQUENCE</scope>
    <source>
        <strain evidence="9">LL118</strain>
    </source>
</reference>
<evidence type="ECO:0000256" key="2">
    <source>
        <dbReference type="ARBA" id="ARBA00022679"/>
    </source>
</evidence>
<dbReference type="Gene3D" id="3.30.200.20">
    <property type="entry name" value="Phosphorylase Kinase, domain 1"/>
    <property type="match status" value="1"/>
</dbReference>
<dbReference type="EMBL" id="JAIFTL010000396">
    <property type="protein sequence ID" value="KAG9319680.1"/>
    <property type="molecule type" value="Genomic_DNA"/>
</dbReference>
<dbReference type="PANTHER" id="PTHR43895">
    <property type="entry name" value="CALCIUM/CALMODULIN-DEPENDENT PROTEIN KINASE KINASE-RELATED"/>
    <property type="match status" value="1"/>
</dbReference>
<protein>
    <recommendedName>
        <fullName evidence="8">Protein kinase domain-containing protein</fullName>
    </recommendedName>
</protein>
<dbReference type="SUPFAM" id="SSF56112">
    <property type="entry name" value="Protein kinase-like (PK-like)"/>
    <property type="match status" value="1"/>
</dbReference>
<evidence type="ECO:0000256" key="3">
    <source>
        <dbReference type="ARBA" id="ARBA00022741"/>
    </source>
</evidence>
<organism evidence="9 10">
    <name type="scientific">Mortierella alpina</name>
    <name type="common">Oleaginous fungus</name>
    <name type="synonym">Mortierella renispora</name>
    <dbReference type="NCBI Taxonomy" id="64518"/>
    <lineage>
        <taxon>Eukaryota</taxon>
        <taxon>Fungi</taxon>
        <taxon>Fungi incertae sedis</taxon>
        <taxon>Mucoromycota</taxon>
        <taxon>Mortierellomycotina</taxon>
        <taxon>Mortierellomycetes</taxon>
        <taxon>Mortierellales</taxon>
        <taxon>Mortierellaceae</taxon>
        <taxon>Mortierella</taxon>
    </lineage>
</organism>
<evidence type="ECO:0000256" key="5">
    <source>
        <dbReference type="ARBA" id="ARBA00022840"/>
    </source>
</evidence>
<feature type="compositionally biased region" description="Low complexity" evidence="7">
    <location>
        <begin position="101"/>
        <end position="112"/>
    </location>
</feature>
<dbReference type="CDD" id="cd14008">
    <property type="entry name" value="STKc_LKB1_CaMKK"/>
    <property type="match status" value="1"/>
</dbReference>
<feature type="region of interest" description="Disordered" evidence="7">
    <location>
        <begin position="607"/>
        <end position="664"/>
    </location>
</feature>
<sequence>MQHSAPPAIDTPSRKGASPIVTTARGNAAPLRTEDDPFESPAFIVQSPTATMSQSDNHPRPFPMLANSPQPPVQSLPQFSSFSSFSSASSLSTEPAGTMASPGSETTPSSSSNHGRTLSAEAAASRSSSRRGSMQSSRPIEVKETLDASVTETADGQLQLKQYVLKRIIGQGAYGIVNLGIDITTGVGYAIKEFSKSKLRKRDRANLFRLGPRGRGRGPRGPEAPVDQASKDSSPLDLIRGEIAILKKLNHVNIVKLYEVLDVATEDSMFMVFELCQKGVLTEVSLGDKTGTIFSDAECRDVFQQMVLGIEYLHEHDIIHRDIKPDNLLRSEDGTLKIVDFGVSEMFTKKGDDLIKKSAGSPAFMAPELCEYGHGEVSGKATDVWSMGVTLFCIRYGRLPFRSTNIVELNRCIREEDADFDEEQDPDFKRLMERLLKKDPTKRITIEELRNDPWLTNNGLEPLISKEENTQNAVTEVTDDDLRKAIQSISGLVTVLNAIYKFKRLLKTPSPKSSSEDRREEGESEEPLKSALAISPSLLSSEKFQDASKPALEDLEHELTSGLLARIESLKLTEKGAEAVDASRKTKHPLQEKTLYSPAINVEKASEETHPLQEMTQSSLVTHPKKTKDVEPSVAQDKDKVTLGDRDSEIPEPSIVSVNGMDSPTTTVAKKTIRTEAV</sequence>
<dbReference type="Proteomes" id="UP000717515">
    <property type="component" value="Unassembled WGS sequence"/>
</dbReference>
<dbReference type="GO" id="GO:0005737">
    <property type="term" value="C:cytoplasm"/>
    <property type="evidence" value="ECO:0007669"/>
    <property type="project" value="TreeGrafter"/>
</dbReference>
<dbReference type="PROSITE" id="PS00107">
    <property type="entry name" value="PROTEIN_KINASE_ATP"/>
    <property type="match status" value="1"/>
</dbReference>